<proteinExistence type="evidence at transcript level"/>
<organism evidence="1 3">
    <name type="scientific">Ecytonucleospora hepatopenaei</name>
    <dbReference type="NCBI Taxonomy" id="646526"/>
    <lineage>
        <taxon>Eukaryota</taxon>
        <taxon>Fungi</taxon>
        <taxon>Fungi incertae sedis</taxon>
        <taxon>Microsporidia</taxon>
        <taxon>Enterocytozoonidae</taxon>
        <taxon>Ecytonucleospora</taxon>
    </lineage>
</organism>
<reference evidence="2" key="2">
    <citation type="submission" date="2019-10" db="EMBL/GenBank/DDBJ databases">
        <authorList>
            <person name="Li Z.-M."/>
            <person name="Li X.-C."/>
        </authorList>
    </citation>
    <scope>NUCLEOTIDE SEQUENCE</scope>
</reference>
<dbReference type="Proteomes" id="UP000192758">
    <property type="component" value="Unassembled WGS sequence"/>
</dbReference>
<evidence type="ECO:0000313" key="1">
    <source>
        <dbReference type="EMBL" id="OQS53873.1"/>
    </source>
</evidence>
<name>A0A1W0E3S3_9MICR</name>
<dbReference type="VEuPathDB" id="MicrosporidiaDB:EHP00_695"/>
<keyword evidence="3" id="KW-1185">Reference proteome</keyword>
<gene>
    <name evidence="1" type="primary">Spore</name>
    <name evidence="2" type="synonym">SWP26</name>
    <name evidence="1" type="ORF">EHP00_695</name>
</gene>
<accession>A0A1W0E3S3</accession>
<evidence type="ECO:0000313" key="3">
    <source>
        <dbReference type="Proteomes" id="UP000192758"/>
    </source>
</evidence>
<evidence type="ECO:0000313" key="2">
    <source>
        <dbReference type="EMBL" id="QLM03046.1"/>
    </source>
</evidence>
<dbReference type="AlphaFoldDB" id="A0A1W0E3S3"/>
<protein>
    <submittedName>
        <fullName evidence="1 2">Spore</fullName>
    </submittedName>
</protein>
<dbReference type="EMBL" id="MNPJ01000024">
    <property type="protein sequence ID" value="OQS53873.1"/>
    <property type="molecule type" value="Genomic_DNA"/>
</dbReference>
<dbReference type="OrthoDB" id="2193498at2759"/>
<dbReference type="EMBL" id="MN604022">
    <property type="protein sequence ID" value="QLM03046.1"/>
    <property type="molecule type" value="mRNA"/>
</dbReference>
<dbReference type="InterPro" id="IPR031513">
    <property type="entry name" value="MICSWaP"/>
</dbReference>
<dbReference type="Pfam" id="PF17018">
    <property type="entry name" value="MICSWaP"/>
    <property type="match status" value="1"/>
</dbReference>
<reference evidence="1 3" key="1">
    <citation type="journal article" date="2017" name="Environ. Microbiol.">
        <title>Decay of the glycolytic pathway and adaptation to intranuclear parasitism within Enterocytozoonidae microsporidia.</title>
        <authorList>
            <person name="Wiredu Boakye D."/>
            <person name="Jaroenlak P."/>
            <person name="Prachumwat A."/>
            <person name="Williams T.A."/>
            <person name="Bateman K.S."/>
            <person name="Itsathitphaisarn O."/>
            <person name="Sritunyalucksana K."/>
            <person name="Paszkiewicz K.H."/>
            <person name="Moore K.A."/>
            <person name="Stentiford G.D."/>
            <person name="Williams B.A."/>
        </authorList>
    </citation>
    <scope>NUCLEOTIDE SEQUENCE [LARGE SCALE GENOMIC DNA]</scope>
    <source>
        <strain evidence="1 3">TH1</strain>
    </source>
</reference>
<sequence>MLFVNYFMHAQTRTTHEASATPQEQKTIFTIKVLAPQEYSKYYEQTHESLGADLHMIKDEVQNELNKSVRFRENNLKIQIDLESPASHPVMDQLDETICEGSMTSVTTLLNNINVIDASSHYIVLLPCKADNHTEIFNSAHVDVPLVMHKVNIECSNRIAIFRESNKEMLMSSFGNAVLKAIGAPLDDYAKLTTVSNGDEGIESHLTINEETIHNILDSKCFYNILAL</sequence>